<evidence type="ECO:0000256" key="3">
    <source>
        <dbReference type="ARBA" id="ARBA00048462"/>
    </source>
</evidence>
<dbReference type="InterPro" id="IPR014043">
    <property type="entry name" value="Acyl_transferase_dom"/>
</dbReference>
<feature type="active site" evidence="5">
    <location>
        <position position="94"/>
    </location>
</feature>
<protein>
    <recommendedName>
        <fullName evidence="4">Malonyl CoA-acyl carrier protein transacylase</fullName>
        <ecNumber evidence="4">2.3.1.39</ecNumber>
    </recommendedName>
</protein>
<dbReference type="GO" id="GO:0006633">
    <property type="term" value="P:fatty acid biosynthetic process"/>
    <property type="evidence" value="ECO:0007669"/>
    <property type="project" value="TreeGrafter"/>
</dbReference>
<keyword evidence="2 4" id="KW-0012">Acyltransferase</keyword>
<dbReference type="InterPro" id="IPR001227">
    <property type="entry name" value="Ac_transferase_dom_sf"/>
</dbReference>
<dbReference type="PANTHER" id="PTHR42681:SF1">
    <property type="entry name" value="MALONYL-COA-ACYL CARRIER PROTEIN TRANSACYLASE, MITOCHONDRIAL"/>
    <property type="match status" value="1"/>
</dbReference>
<evidence type="ECO:0000313" key="7">
    <source>
        <dbReference type="EMBL" id="SHE73552.1"/>
    </source>
</evidence>
<dbReference type="OrthoDB" id="9805460at2"/>
<sequence length="314" mass="34243">MTNREIALIFPGQGAQSIGMGKELYDNFSEAKAVFEAAEASLPFNLRELCFEGPKEKLDVTIYTQPCLLTASIAMLEVLKGQGLKTPRFHAGLSLGEYSAVVASEIMPFEDAVKLVYNRGTFMENAVPDGKGTMAAIIGLDTKLIEEACVQASSEGIAQIANYNYSGQIVIGGSVEAVNIAMDICKEKGAKRVVPLSVSGPFHTSMLKNAADNLDSYLENIVFSPWTVPVVSNYTAKPYDEIANIKNLLVKQVISPVQWEKSVEYMISQGVDTFIEVGPGKTLSNFVKRIDKKVTILNVEDVKSLEKTLKTLEE</sequence>
<dbReference type="GO" id="GO:0005829">
    <property type="term" value="C:cytosol"/>
    <property type="evidence" value="ECO:0007669"/>
    <property type="project" value="TreeGrafter"/>
</dbReference>
<dbReference type="Gene3D" id="3.30.70.250">
    <property type="entry name" value="Malonyl-CoA ACP transacylase, ACP-binding"/>
    <property type="match status" value="1"/>
</dbReference>
<name>A0A1M4VXW3_9FIRM</name>
<dbReference type="InterPro" id="IPR024925">
    <property type="entry name" value="Malonyl_CoA-ACP_transAc"/>
</dbReference>
<proteinExistence type="inferred from homology"/>
<comment type="similarity">
    <text evidence="4">Belongs to the fabD family.</text>
</comment>
<dbReference type="InterPro" id="IPR050858">
    <property type="entry name" value="Mal-CoA-ACP_Trans/PKS_FabD"/>
</dbReference>
<dbReference type="InterPro" id="IPR016035">
    <property type="entry name" value="Acyl_Trfase/lysoPLipase"/>
</dbReference>
<dbReference type="EC" id="2.3.1.39" evidence="4"/>
<evidence type="ECO:0000256" key="4">
    <source>
        <dbReference type="PIRNR" id="PIRNR000446"/>
    </source>
</evidence>
<dbReference type="Gene3D" id="3.40.366.10">
    <property type="entry name" value="Malonyl-Coenzyme A Acyl Carrier Protein, domain 2"/>
    <property type="match status" value="1"/>
</dbReference>
<feature type="domain" description="Malonyl-CoA:ACP transacylase (MAT)" evidence="6">
    <location>
        <begin position="9"/>
        <end position="302"/>
    </location>
</feature>
<keyword evidence="8" id="KW-1185">Reference proteome</keyword>
<feature type="active site" evidence="5">
    <location>
        <position position="203"/>
    </location>
</feature>
<evidence type="ECO:0000256" key="1">
    <source>
        <dbReference type="ARBA" id="ARBA00022679"/>
    </source>
</evidence>
<dbReference type="Pfam" id="PF00698">
    <property type="entry name" value="Acyl_transf_1"/>
    <property type="match status" value="1"/>
</dbReference>
<gene>
    <name evidence="7" type="ORF">SAMN02746064_01089</name>
</gene>
<dbReference type="FunFam" id="3.30.70.250:FF:000001">
    <property type="entry name" value="Malonyl CoA-acyl carrier protein transacylase"/>
    <property type="match status" value="1"/>
</dbReference>
<dbReference type="InterPro" id="IPR016036">
    <property type="entry name" value="Malonyl_transacylase_ACP-bd"/>
</dbReference>
<dbReference type="SUPFAM" id="SSF52151">
    <property type="entry name" value="FabD/lysophospholipase-like"/>
    <property type="match status" value="1"/>
</dbReference>
<dbReference type="STRING" id="1120975.SAMN02746064_01089"/>
<dbReference type="SUPFAM" id="SSF55048">
    <property type="entry name" value="Probable ACP-binding domain of malonyl-CoA ACP transacylase"/>
    <property type="match status" value="1"/>
</dbReference>
<evidence type="ECO:0000256" key="2">
    <source>
        <dbReference type="ARBA" id="ARBA00023315"/>
    </source>
</evidence>
<reference evidence="7 8" key="1">
    <citation type="submission" date="2016-11" db="EMBL/GenBank/DDBJ databases">
        <authorList>
            <person name="Jaros S."/>
            <person name="Januszkiewicz K."/>
            <person name="Wedrychowicz H."/>
        </authorList>
    </citation>
    <scope>NUCLEOTIDE SEQUENCE [LARGE SCALE GENOMIC DNA]</scope>
    <source>
        <strain evidence="7 8">DSM 14828</strain>
    </source>
</reference>
<evidence type="ECO:0000313" key="8">
    <source>
        <dbReference type="Proteomes" id="UP000184251"/>
    </source>
</evidence>
<dbReference type="InterPro" id="IPR004410">
    <property type="entry name" value="Malonyl_CoA-ACP_transAc_FabD"/>
</dbReference>
<keyword evidence="1 4" id="KW-0808">Transferase</keyword>
<dbReference type="PIRSF" id="PIRSF000446">
    <property type="entry name" value="Mct"/>
    <property type="match status" value="1"/>
</dbReference>
<dbReference type="EMBL" id="FQTU01000006">
    <property type="protein sequence ID" value="SHE73552.1"/>
    <property type="molecule type" value="Genomic_DNA"/>
</dbReference>
<accession>A0A1M4VXW3</accession>
<organism evidence="7 8">
    <name type="scientific">Alkalibacter saccharofermentans DSM 14828</name>
    <dbReference type="NCBI Taxonomy" id="1120975"/>
    <lineage>
        <taxon>Bacteria</taxon>
        <taxon>Bacillati</taxon>
        <taxon>Bacillota</taxon>
        <taxon>Clostridia</taxon>
        <taxon>Eubacteriales</taxon>
        <taxon>Eubacteriaceae</taxon>
        <taxon>Alkalibacter</taxon>
    </lineage>
</organism>
<dbReference type="GO" id="GO:0004314">
    <property type="term" value="F:[acyl-carrier-protein] S-malonyltransferase activity"/>
    <property type="evidence" value="ECO:0007669"/>
    <property type="project" value="UniProtKB-EC"/>
</dbReference>
<dbReference type="NCBIfam" id="TIGR00128">
    <property type="entry name" value="fabD"/>
    <property type="match status" value="1"/>
</dbReference>
<dbReference type="Proteomes" id="UP000184251">
    <property type="component" value="Unassembled WGS sequence"/>
</dbReference>
<evidence type="ECO:0000259" key="6">
    <source>
        <dbReference type="SMART" id="SM00827"/>
    </source>
</evidence>
<dbReference type="AlphaFoldDB" id="A0A1M4VXW3"/>
<comment type="catalytic activity">
    <reaction evidence="3 4">
        <text>holo-[ACP] + malonyl-CoA = malonyl-[ACP] + CoA</text>
        <dbReference type="Rhea" id="RHEA:41792"/>
        <dbReference type="Rhea" id="RHEA-COMP:9623"/>
        <dbReference type="Rhea" id="RHEA-COMP:9685"/>
        <dbReference type="ChEBI" id="CHEBI:57287"/>
        <dbReference type="ChEBI" id="CHEBI:57384"/>
        <dbReference type="ChEBI" id="CHEBI:64479"/>
        <dbReference type="ChEBI" id="CHEBI:78449"/>
        <dbReference type="EC" id="2.3.1.39"/>
    </reaction>
</comment>
<evidence type="ECO:0000256" key="5">
    <source>
        <dbReference type="PIRSR" id="PIRSR000446-1"/>
    </source>
</evidence>
<dbReference type="PANTHER" id="PTHR42681">
    <property type="entry name" value="MALONYL-COA-ACYL CARRIER PROTEIN TRANSACYLASE, MITOCHONDRIAL"/>
    <property type="match status" value="1"/>
</dbReference>
<dbReference type="RefSeq" id="WP_073270076.1">
    <property type="nucleotide sequence ID" value="NZ_FQTU01000006.1"/>
</dbReference>
<dbReference type="SMART" id="SM00827">
    <property type="entry name" value="PKS_AT"/>
    <property type="match status" value="1"/>
</dbReference>